<dbReference type="InterPro" id="IPR052514">
    <property type="entry name" value="SAM-dependent_MTase"/>
</dbReference>
<dbReference type="InterPro" id="IPR006342">
    <property type="entry name" value="FkbM_mtfrase"/>
</dbReference>
<evidence type="ECO:0000313" key="2">
    <source>
        <dbReference type="EMBL" id="ONH30646.1"/>
    </source>
</evidence>
<name>A0A1V2IDW6_9ACTN</name>
<accession>A0A1V2IDW6</accession>
<dbReference type="PANTHER" id="PTHR34203:SF15">
    <property type="entry name" value="SLL1173 PROTEIN"/>
    <property type="match status" value="1"/>
</dbReference>
<evidence type="ECO:0000259" key="1">
    <source>
        <dbReference type="Pfam" id="PF05050"/>
    </source>
</evidence>
<keyword evidence="2" id="KW-0808">Transferase</keyword>
<dbReference type="InterPro" id="IPR029063">
    <property type="entry name" value="SAM-dependent_MTases_sf"/>
</dbReference>
<reference evidence="3" key="1">
    <citation type="submission" date="2016-10" db="EMBL/GenBank/DDBJ databases">
        <title>Frankia sp. NRRL B-16386 Genome sequencing.</title>
        <authorList>
            <person name="Ghodhbane-Gtari F."/>
            <person name="Swanson E."/>
            <person name="Gueddou A."/>
            <person name="Hezbri K."/>
            <person name="Ktari K."/>
            <person name="Nouioui I."/>
            <person name="Morris K."/>
            <person name="Simpson S."/>
            <person name="Abebe-Akele F."/>
            <person name="Thomas K."/>
            <person name="Gtari M."/>
            <person name="Tisa L.S."/>
        </authorList>
    </citation>
    <scope>NUCLEOTIDE SEQUENCE [LARGE SCALE GENOMIC DNA]</scope>
    <source>
        <strain evidence="3">NRRL B-16386</strain>
    </source>
</reference>
<dbReference type="GO" id="GO:0032259">
    <property type="term" value="P:methylation"/>
    <property type="evidence" value="ECO:0007669"/>
    <property type="project" value="UniProtKB-KW"/>
</dbReference>
<dbReference type="EMBL" id="MOMC01000024">
    <property type="protein sequence ID" value="ONH30646.1"/>
    <property type="molecule type" value="Genomic_DNA"/>
</dbReference>
<gene>
    <name evidence="2" type="ORF">BL253_13050</name>
</gene>
<dbReference type="STRING" id="1834516.BL253_13050"/>
<sequence>MNQRIVQAGTKLRSYPALRSAVVGAKDALFQAKIATRVLRSAPFVIEDEFGIRLLIPPYMRPTARQLVHRHADRAPFALMSTLLRPGDVVLDVGANVGVYAVHASRHVGPDGRVYAFEPVPATAGRLAETLAINGCRNVTVVRAAVTDQPGTITMNVYSDPVHADWNSMGKHPMRSYAGKEVHPDLTAEARAETLDTWAAGAGIDDVAFCKVDVEGFERHVFAGAARLLAERRIRVIAFEISEDPLAGEGGTPSDVFLALTGHGYKILRSGEVGSPLVGPIDPHEEEKRLMSKPTPRPFVANYFAALDPAAVMAALDTVTLGR</sequence>
<dbReference type="AlphaFoldDB" id="A0A1V2IDW6"/>
<dbReference type="RefSeq" id="WP_076816781.1">
    <property type="nucleotide sequence ID" value="NZ_MOMC01000024.1"/>
</dbReference>
<organism evidence="2 3">
    <name type="scientific">Pseudofrankia asymbiotica</name>
    <dbReference type="NCBI Taxonomy" id="1834516"/>
    <lineage>
        <taxon>Bacteria</taxon>
        <taxon>Bacillati</taxon>
        <taxon>Actinomycetota</taxon>
        <taxon>Actinomycetes</taxon>
        <taxon>Frankiales</taxon>
        <taxon>Frankiaceae</taxon>
        <taxon>Pseudofrankia</taxon>
    </lineage>
</organism>
<dbReference type="Pfam" id="PF05050">
    <property type="entry name" value="Methyltransf_21"/>
    <property type="match status" value="1"/>
</dbReference>
<dbReference type="Proteomes" id="UP000188929">
    <property type="component" value="Unassembled WGS sequence"/>
</dbReference>
<dbReference type="Gene3D" id="3.40.50.150">
    <property type="entry name" value="Vaccinia Virus protein VP39"/>
    <property type="match status" value="1"/>
</dbReference>
<dbReference type="PANTHER" id="PTHR34203">
    <property type="entry name" value="METHYLTRANSFERASE, FKBM FAMILY PROTEIN"/>
    <property type="match status" value="1"/>
</dbReference>
<proteinExistence type="predicted"/>
<dbReference type="OrthoDB" id="5679686at2"/>
<feature type="domain" description="Methyltransferase FkbM" evidence="1">
    <location>
        <begin position="92"/>
        <end position="267"/>
    </location>
</feature>
<dbReference type="NCBIfam" id="TIGR01444">
    <property type="entry name" value="fkbM_fam"/>
    <property type="match status" value="1"/>
</dbReference>
<comment type="caution">
    <text evidence="2">The sequence shown here is derived from an EMBL/GenBank/DDBJ whole genome shotgun (WGS) entry which is preliminary data.</text>
</comment>
<dbReference type="GO" id="GO:0008168">
    <property type="term" value="F:methyltransferase activity"/>
    <property type="evidence" value="ECO:0007669"/>
    <property type="project" value="UniProtKB-KW"/>
</dbReference>
<evidence type="ECO:0000313" key="3">
    <source>
        <dbReference type="Proteomes" id="UP000188929"/>
    </source>
</evidence>
<keyword evidence="3" id="KW-1185">Reference proteome</keyword>
<dbReference type="SUPFAM" id="SSF53335">
    <property type="entry name" value="S-adenosyl-L-methionine-dependent methyltransferases"/>
    <property type="match status" value="1"/>
</dbReference>
<keyword evidence="2" id="KW-0489">Methyltransferase</keyword>
<protein>
    <submittedName>
        <fullName evidence="2">Methyltransferase</fullName>
    </submittedName>
</protein>